<evidence type="ECO:0000256" key="1">
    <source>
        <dbReference type="SAM" id="Phobius"/>
    </source>
</evidence>
<keyword evidence="1" id="KW-1133">Transmembrane helix</keyword>
<gene>
    <name evidence="2" type="ORF">A2Z61_00255</name>
</gene>
<dbReference type="AlphaFoldDB" id="A0A1F5EGC4"/>
<proteinExistence type="predicted"/>
<reference evidence="2 3" key="1">
    <citation type="journal article" date="2016" name="Nat. Commun.">
        <title>Thousands of microbial genomes shed light on interconnected biogeochemical processes in an aquifer system.</title>
        <authorList>
            <person name="Anantharaman K."/>
            <person name="Brown C.T."/>
            <person name="Hug L.A."/>
            <person name="Sharon I."/>
            <person name="Castelle C.J."/>
            <person name="Probst A.J."/>
            <person name="Thomas B.C."/>
            <person name="Singh A."/>
            <person name="Wilkins M.J."/>
            <person name="Karaoz U."/>
            <person name="Brodie E.L."/>
            <person name="Williams K.H."/>
            <person name="Hubbard S.S."/>
            <person name="Banfield J.F."/>
        </authorList>
    </citation>
    <scope>NUCLEOTIDE SEQUENCE [LARGE SCALE GENOMIC DNA]</scope>
</reference>
<name>A0A1F5EGC4_9BACT</name>
<evidence type="ECO:0000313" key="3">
    <source>
        <dbReference type="Proteomes" id="UP000186029"/>
    </source>
</evidence>
<organism evidence="2 3">
    <name type="scientific">Candidatus Campbellbacteria bacterium RIFCSPLOWO2_02_35_12</name>
    <dbReference type="NCBI Taxonomy" id="1797580"/>
    <lineage>
        <taxon>Bacteria</taxon>
        <taxon>Candidatus Campbelliibacteriota</taxon>
    </lineage>
</organism>
<dbReference type="EMBL" id="MFAC01000032">
    <property type="protein sequence ID" value="OGD66433.1"/>
    <property type="molecule type" value="Genomic_DNA"/>
</dbReference>
<keyword evidence="1" id="KW-0472">Membrane</keyword>
<sequence length="112" mass="12887">MDNVLKKRIMRRIYAIYILRKIFSNIAFKIYIGAALLYGVKVFVNIAAVADNMPKWSNVAGLYNFMSYSIINTELAVQFIVFGLAALIVWTMRDAIKSIFAREIRGSMRKVR</sequence>
<dbReference type="Proteomes" id="UP000186029">
    <property type="component" value="Unassembled WGS sequence"/>
</dbReference>
<feature type="transmembrane region" description="Helical" evidence="1">
    <location>
        <begin position="30"/>
        <end position="50"/>
    </location>
</feature>
<protein>
    <submittedName>
        <fullName evidence="2">Uncharacterized protein</fullName>
    </submittedName>
</protein>
<accession>A0A1F5EGC4</accession>
<comment type="caution">
    <text evidence="2">The sequence shown here is derived from an EMBL/GenBank/DDBJ whole genome shotgun (WGS) entry which is preliminary data.</text>
</comment>
<keyword evidence="1" id="KW-0812">Transmembrane</keyword>
<feature type="transmembrane region" description="Helical" evidence="1">
    <location>
        <begin position="70"/>
        <end position="92"/>
    </location>
</feature>
<evidence type="ECO:0000313" key="2">
    <source>
        <dbReference type="EMBL" id="OGD66433.1"/>
    </source>
</evidence>